<keyword evidence="1" id="KW-0472">Membrane</keyword>
<keyword evidence="1" id="KW-0812">Transmembrane</keyword>
<comment type="caution">
    <text evidence="3">The sequence shown here is derived from an EMBL/GenBank/DDBJ whole genome shotgun (WGS) entry which is preliminary data.</text>
</comment>
<dbReference type="Proteomes" id="UP000578819">
    <property type="component" value="Unassembled WGS sequence"/>
</dbReference>
<dbReference type="RefSeq" id="WP_184534750.1">
    <property type="nucleotide sequence ID" value="NZ_JACHJW010000001.1"/>
</dbReference>
<name>A0A7W7WPX5_9ACTN</name>
<reference evidence="3 4" key="1">
    <citation type="submission" date="2020-08" db="EMBL/GenBank/DDBJ databases">
        <title>Sequencing the genomes of 1000 actinobacteria strains.</title>
        <authorList>
            <person name="Klenk H.-P."/>
        </authorList>
    </citation>
    <scope>NUCLEOTIDE SEQUENCE [LARGE SCALE GENOMIC DNA]</scope>
    <source>
        <strain evidence="3 4">DSM 45886</strain>
    </source>
</reference>
<feature type="transmembrane region" description="Helical" evidence="1">
    <location>
        <begin position="20"/>
        <end position="40"/>
    </location>
</feature>
<evidence type="ECO:0000313" key="3">
    <source>
        <dbReference type="EMBL" id="MBB4958698.1"/>
    </source>
</evidence>
<gene>
    <name evidence="3" type="ORF">FHR38_002431</name>
</gene>
<accession>A0A7W7WPX5</accession>
<evidence type="ECO:0000313" key="4">
    <source>
        <dbReference type="Proteomes" id="UP000578819"/>
    </source>
</evidence>
<protein>
    <submittedName>
        <fullName evidence="3">Flp pilus assembly protein TadG</fullName>
    </submittedName>
</protein>
<proteinExistence type="predicted"/>
<evidence type="ECO:0000256" key="1">
    <source>
        <dbReference type="SAM" id="Phobius"/>
    </source>
</evidence>
<organism evidence="3 4">
    <name type="scientific">Micromonospora polyrhachis</name>
    <dbReference type="NCBI Taxonomy" id="1282883"/>
    <lineage>
        <taxon>Bacteria</taxon>
        <taxon>Bacillati</taxon>
        <taxon>Actinomycetota</taxon>
        <taxon>Actinomycetes</taxon>
        <taxon>Micromonosporales</taxon>
        <taxon>Micromonosporaceae</taxon>
        <taxon>Micromonospora</taxon>
    </lineage>
</organism>
<feature type="domain" description="TadE-like" evidence="2">
    <location>
        <begin position="18"/>
        <end position="60"/>
    </location>
</feature>
<evidence type="ECO:0000259" key="2">
    <source>
        <dbReference type="Pfam" id="PF07811"/>
    </source>
</evidence>
<dbReference type="EMBL" id="JACHJW010000001">
    <property type="protein sequence ID" value="MBB4958698.1"/>
    <property type="molecule type" value="Genomic_DNA"/>
</dbReference>
<dbReference type="Pfam" id="PF07811">
    <property type="entry name" value="TadE"/>
    <property type="match status" value="1"/>
</dbReference>
<dbReference type="AlphaFoldDB" id="A0A7W7WPX5"/>
<keyword evidence="1" id="KW-1133">Transmembrane helix</keyword>
<keyword evidence="4" id="KW-1185">Reference proteome</keyword>
<sequence>MTAGMPRTGTPARPGTRGSVSVEVAVLIPAFLALVVVAGVSGRTALAYEAIEVAAHDGARAASISRTAGSAREAARIAARDRLDWEGFSCTSPPRLDFAGTVAGRPATFDAAFRSPVGQDASVSVTVSCRVSFQNLRMSILPGMPTEKLVSATFVSPLDRYRGRSA</sequence>
<dbReference type="InterPro" id="IPR012495">
    <property type="entry name" value="TadE-like_dom"/>
</dbReference>